<accession>A0ABV1DHD0</accession>
<reference evidence="4 5" key="1">
    <citation type="submission" date="2024-03" db="EMBL/GenBank/DDBJ databases">
        <title>Human intestinal bacterial collection.</title>
        <authorList>
            <person name="Pauvert C."/>
            <person name="Hitch T.C.A."/>
            <person name="Clavel T."/>
        </authorList>
    </citation>
    <scope>NUCLEOTIDE SEQUENCE [LARGE SCALE GENOMIC DNA]</scope>
    <source>
        <strain evidence="4 5">CLA-SR-H028</strain>
    </source>
</reference>
<feature type="repeat" description="Cell wall-binding" evidence="2">
    <location>
        <begin position="882"/>
        <end position="901"/>
    </location>
</feature>
<dbReference type="InterPro" id="IPR018337">
    <property type="entry name" value="Cell_wall/Cho-bd_repeat"/>
</dbReference>
<feature type="region of interest" description="Disordered" evidence="3">
    <location>
        <begin position="489"/>
        <end position="529"/>
    </location>
</feature>
<dbReference type="Gene3D" id="2.10.270.20">
    <property type="match status" value="2"/>
</dbReference>
<feature type="repeat" description="Cell wall-binding" evidence="2">
    <location>
        <begin position="902"/>
        <end position="921"/>
    </location>
</feature>
<gene>
    <name evidence="4" type="ORF">WMO65_00140</name>
</gene>
<feature type="repeat" description="Cell wall-binding" evidence="2">
    <location>
        <begin position="1081"/>
        <end position="1100"/>
    </location>
</feature>
<evidence type="ECO:0000313" key="4">
    <source>
        <dbReference type="EMBL" id="MEQ2429405.1"/>
    </source>
</evidence>
<feature type="repeat" description="Cell wall-binding" evidence="2">
    <location>
        <begin position="735"/>
        <end position="755"/>
    </location>
</feature>
<feature type="compositionally biased region" description="Low complexity" evidence="3">
    <location>
        <begin position="219"/>
        <end position="232"/>
    </location>
</feature>
<evidence type="ECO:0000313" key="5">
    <source>
        <dbReference type="Proteomes" id="UP001457898"/>
    </source>
</evidence>
<keyword evidence="1" id="KW-0677">Repeat</keyword>
<feature type="repeat" description="Cell wall-binding" evidence="2">
    <location>
        <begin position="778"/>
        <end position="797"/>
    </location>
</feature>
<dbReference type="Pfam" id="PF19127">
    <property type="entry name" value="Choline_bind_3"/>
    <property type="match status" value="7"/>
</dbReference>
<feature type="repeat" description="Cell wall-binding" evidence="2">
    <location>
        <begin position="1161"/>
        <end position="1180"/>
    </location>
</feature>
<feature type="repeat" description="Cell wall-binding" evidence="2">
    <location>
        <begin position="1021"/>
        <end position="1040"/>
    </location>
</feature>
<dbReference type="Proteomes" id="UP001457898">
    <property type="component" value="Unassembled WGS sequence"/>
</dbReference>
<proteinExistence type="predicted"/>
<dbReference type="SUPFAM" id="SSF56281">
    <property type="entry name" value="Metallo-hydrolase/oxidoreductase"/>
    <property type="match status" value="1"/>
</dbReference>
<dbReference type="Gene3D" id="3.60.15.10">
    <property type="entry name" value="Ribonuclease Z/Hydroxyacylglutathione hydrolase-like"/>
    <property type="match status" value="2"/>
</dbReference>
<protein>
    <recommendedName>
        <fullName evidence="6">MBL fold metallo-hydrolase</fullName>
    </recommendedName>
</protein>
<evidence type="ECO:0008006" key="6">
    <source>
        <dbReference type="Google" id="ProtNLM"/>
    </source>
</evidence>
<comment type="caution">
    <text evidence="4">The sequence shown here is derived from an EMBL/GenBank/DDBJ whole genome shotgun (WGS) entry which is preliminary data.</text>
</comment>
<feature type="compositionally biased region" description="Basic and acidic residues" evidence="3">
    <location>
        <begin position="241"/>
        <end position="259"/>
    </location>
</feature>
<feature type="compositionally biased region" description="Polar residues" evidence="3">
    <location>
        <begin position="351"/>
        <end position="378"/>
    </location>
</feature>
<feature type="repeat" description="Cell wall-binding" evidence="2">
    <location>
        <begin position="922"/>
        <end position="941"/>
    </location>
</feature>
<feature type="repeat" description="Cell wall-binding" evidence="2">
    <location>
        <begin position="1261"/>
        <end position="1280"/>
    </location>
</feature>
<dbReference type="RefSeq" id="WP_148393371.1">
    <property type="nucleotide sequence ID" value="NZ_JBBMFP010000001.1"/>
</dbReference>
<feature type="repeat" description="Cell wall-binding" evidence="2">
    <location>
        <begin position="1141"/>
        <end position="1160"/>
    </location>
</feature>
<dbReference type="PROSITE" id="PS51170">
    <property type="entry name" value="CW"/>
    <property type="match status" value="18"/>
</dbReference>
<dbReference type="EMBL" id="JBBMFP010000001">
    <property type="protein sequence ID" value="MEQ2429405.1"/>
    <property type="molecule type" value="Genomic_DNA"/>
</dbReference>
<feature type="repeat" description="Cell wall-binding" evidence="2">
    <location>
        <begin position="1101"/>
        <end position="1120"/>
    </location>
</feature>
<dbReference type="InterPro" id="IPR052159">
    <property type="entry name" value="Competence_DNA_uptake"/>
</dbReference>
<feature type="repeat" description="Cell wall-binding" evidence="2">
    <location>
        <begin position="962"/>
        <end position="981"/>
    </location>
</feature>
<feature type="repeat" description="Cell wall-binding" evidence="2">
    <location>
        <begin position="798"/>
        <end position="817"/>
    </location>
</feature>
<dbReference type="Gene3D" id="2.10.270.10">
    <property type="entry name" value="Cholin Binding"/>
    <property type="match status" value="6"/>
</dbReference>
<feature type="repeat" description="Cell wall-binding" evidence="2">
    <location>
        <begin position="1201"/>
        <end position="1220"/>
    </location>
</feature>
<evidence type="ECO:0000256" key="3">
    <source>
        <dbReference type="SAM" id="MobiDB-lite"/>
    </source>
</evidence>
<sequence>MEGVIFMKGKFKKVTCFILIFMVLSVAYLIPPGHSKAVLAANNSCKIHFLTLTDNTDAILLECNGKFGMVDSGEDNDYPNGSNPHYPSRPGITRGNGFEKDVITYLRTVGVTKDNFEFYIGTHPHSDHIGSADEIIYAFHPKRVYIEAYSDNDVTDSIRLWDNLYVYDNMVKAAQDTGATLIQTFNTNAPLYPETVTVTGTIIMNKDIEVPSEPDGSTDPSDSNSSPSANADETLPPAENSDVKSPDTDAPSDMEKEPQDTDSAPSDMDKEPQDTDSAPSDMDKEPQDADSASQDMSKESQGTDAFPSDIAKETPDTDADSQDMERNTQDAVSQDINKEQPNPDAALQDIYTDSQNTDSPTQGTDQSNADNSTDSNITMPSQIAVTLSYTATDPETKLPADVIVEAKEVPGKEGLWTYTFTGIRKFDDTKTPFTYKLTPKAEGYTFAPAEEENLFDFICSAEVPSAPETANVLSEEALQLFSIYQEESGAADEPLIPSDEGLSDNLTIEDVPSSDQVDPDHPDDPNNAYENAYAAPAQSGIFDGETVGSVSTPVFMLGGKNGMKLEIMNYGVKRPQADANYFSLGVKVTSMMTKKTAFLAGDINNYIGAETALAKRLGHVNLLKLGHHGFYGSNTYNYLKALSPDIAIMTGKYNYVSNASVDNNIGTLDSLIKLGQSGTALYPTAWYAPYIKAIVINLDKGLSNNVPKGKEFIASAEGSSPYRHIYYYDGYPKKTNGWKKDSKGDWYYFENSYNASTNKWLQNASGKWSYLKDDGTMAVGWVLVNGKWYYTDSNGFMTTGWQKVNGKWYYMDSNGVMQTGRKHIDKYFYYFDSATGAMAQDQYVNGYYYDSSGKWIPNFKDGNWQHNEVGWWYQFGNGSYPTSCWLQIHGEWYYFNSSGYIVTGWMKQGKTWYYFNSEGIMCTGWYKINGIWYYSDASGKMLTGLQTIGGRKYYFNSSGAMATGWVKLNKSWYYFTENGANTGWYVVGNIWYYSNSSGVMQTGWIKSNGRYYYTSGSGAMMTGWIFVGNKWYYLNNSGAMLTGWYEINGIWYYSDASGKMLTGLHTIGQSKYYLSGNGAMATGWVYTGNKWYYFNGNGAAAVGWYKINNIWYYSNSSGVMQTGWLKQGNTKYYLYGNGAMATGWAALGNKWYYFTDSGAVVRGWFKVNNTWYYSNSSGIMQTGWLKQGDTKYYLYGNGAMATGWAAFGNKWYYFTDSGAVVRGWFKVNNTWYYSNSSGIMQIGWLKQGSTKYYLYGNGAMATGWLSDNGKWYYMNSLGAMTTGWQNVNNTWYYLSPSNGVMLANTWTPDGYFVNSSGAWTGQRR</sequence>
<keyword evidence="5" id="KW-1185">Reference proteome</keyword>
<feature type="region of interest" description="Disordered" evidence="3">
    <location>
        <begin position="208"/>
        <end position="378"/>
    </location>
</feature>
<feature type="compositionally biased region" description="Polar residues" evidence="3">
    <location>
        <begin position="290"/>
        <end position="303"/>
    </location>
</feature>
<dbReference type="Gene3D" id="2.20.120.10">
    <property type="entry name" value="Multimodular pneumococcal cell wall endolysin, domain 3"/>
    <property type="match status" value="1"/>
</dbReference>
<dbReference type="Pfam" id="PF01473">
    <property type="entry name" value="Choline_bind_1"/>
    <property type="match status" value="9"/>
</dbReference>
<dbReference type="InterPro" id="IPR036866">
    <property type="entry name" value="RibonucZ/Hydroxyglut_hydro"/>
</dbReference>
<dbReference type="PANTHER" id="PTHR30619">
    <property type="entry name" value="DNA INTERNALIZATION/COMPETENCE PROTEIN COMEC/REC2"/>
    <property type="match status" value="1"/>
</dbReference>
<feature type="repeat" description="Cell wall-binding" evidence="2">
    <location>
        <begin position="1221"/>
        <end position="1240"/>
    </location>
</feature>
<organism evidence="4 5">
    <name type="scientific">Blautia caccae</name>
    <dbReference type="NCBI Taxonomy" id="3133175"/>
    <lineage>
        <taxon>Bacteria</taxon>
        <taxon>Bacillati</taxon>
        <taxon>Bacillota</taxon>
        <taxon>Clostridia</taxon>
        <taxon>Lachnospirales</taxon>
        <taxon>Lachnospiraceae</taxon>
        <taxon>Blautia</taxon>
    </lineage>
</organism>
<name>A0ABV1DHD0_9FIRM</name>
<evidence type="ECO:0000256" key="2">
    <source>
        <dbReference type="PROSITE-ProRule" id="PRU00591"/>
    </source>
</evidence>
<dbReference type="PANTHER" id="PTHR30619:SF7">
    <property type="entry name" value="BETA-LACTAMASE DOMAIN PROTEIN"/>
    <property type="match status" value="1"/>
</dbReference>
<feature type="repeat" description="Cell wall-binding" evidence="2">
    <location>
        <begin position="942"/>
        <end position="961"/>
    </location>
</feature>
<evidence type="ECO:0000256" key="1">
    <source>
        <dbReference type="ARBA" id="ARBA00022737"/>
    </source>
</evidence>
<feature type="repeat" description="Cell wall-binding" evidence="2">
    <location>
        <begin position="1281"/>
        <end position="1300"/>
    </location>
</feature>
<feature type="repeat" description="Cell wall-binding" evidence="2">
    <location>
        <begin position="1041"/>
        <end position="1060"/>
    </location>
</feature>
<dbReference type="SUPFAM" id="SSF69360">
    <property type="entry name" value="Cell wall binding repeat"/>
    <property type="match status" value="4"/>
</dbReference>